<feature type="domain" description="Aerotolerance regulator N-terminal" evidence="3">
    <location>
        <begin position="8"/>
        <end position="81"/>
    </location>
</feature>
<dbReference type="InterPro" id="IPR024163">
    <property type="entry name" value="Aerotolerance_reg_N"/>
</dbReference>
<dbReference type="OrthoDB" id="9773014at2"/>
<dbReference type="CDD" id="cd03143">
    <property type="entry name" value="A4_beta-galactosidase_middle_domain"/>
    <property type="match status" value="1"/>
</dbReference>
<organism evidence="5 6">
    <name type="scientific">Pararhodospirillum oryzae</name>
    <dbReference type="NCBI Taxonomy" id="478448"/>
    <lineage>
        <taxon>Bacteria</taxon>
        <taxon>Pseudomonadati</taxon>
        <taxon>Pseudomonadota</taxon>
        <taxon>Alphaproteobacteria</taxon>
        <taxon>Rhodospirillales</taxon>
        <taxon>Rhodospirillaceae</taxon>
        <taxon>Pararhodospirillum</taxon>
    </lineage>
</organism>
<evidence type="ECO:0000259" key="4">
    <source>
        <dbReference type="Pfam" id="PF13709"/>
    </source>
</evidence>
<reference evidence="5 6" key="1">
    <citation type="submission" date="2019-07" db="EMBL/GenBank/DDBJ databases">
        <title>Whole genome shotgun sequence of Rhodospirillum oryzae NBRC 107573.</title>
        <authorList>
            <person name="Hosoyama A."/>
            <person name="Uohara A."/>
            <person name="Ohji S."/>
            <person name="Ichikawa N."/>
        </authorList>
    </citation>
    <scope>NUCLEOTIDE SEQUENCE [LARGE SCALE GENOMIC DNA]</scope>
    <source>
        <strain evidence="5 6">NBRC 107573</strain>
    </source>
</reference>
<dbReference type="Gene3D" id="3.40.50.12140">
    <property type="entry name" value="Domain of unknown function DUF4159"/>
    <property type="match status" value="1"/>
</dbReference>
<feature type="domain" description="DUF4159" evidence="4">
    <location>
        <begin position="729"/>
        <end position="921"/>
    </location>
</feature>
<feature type="transmembrane region" description="Helical" evidence="2">
    <location>
        <begin position="646"/>
        <end position="671"/>
    </location>
</feature>
<dbReference type="NCBIfam" id="TIGR02226">
    <property type="entry name" value="two_anch"/>
    <property type="match status" value="1"/>
</dbReference>
<name>A0A512H8Z6_9PROT</name>
<evidence type="ECO:0000256" key="1">
    <source>
        <dbReference type="SAM" id="MobiDB-lite"/>
    </source>
</evidence>
<dbReference type="InterPro" id="IPR011933">
    <property type="entry name" value="Double_TM_dom"/>
</dbReference>
<dbReference type="Pfam" id="PF13709">
    <property type="entry name" value="DUF4159"/>
    <property type="match status" value="1"/>
</dbReference>
<dbReference type="Pfam" id="PF07584">
    <property type="entry name" value="BatA"/>
    <property type="match status" value="1"/>
</dbReference>
<gene>
    <name evidence="5" type="ORF">ROR02_20540</name>
</gene>
<feature type="region of interest" description="Disordered" evidence="1">
    <location>
        <begin position="579"/>
        <end position="600"/>
    </location>
</feature>
<dbReference type="SUPFAM" id="SSF52317">
    <property type="entry name" value="Class I glutamine amidotransferase-like"/>
    <property type="match status" value="1"/>
</dbReference>
<dbReference type="PANTHER" id="PTHR37464:SF1">
    <property type="entry name" value="BLL2463 PROTEIN"/>
    <property type="match status" value="1"/>
</dbReference>
<feature type="transmembrane region" description="Helical" evidence="2">
    <location>
        <begin position="61"/>
        <end position="79"/>
    </location>
</feature>
<comment type="caution">
    <text evidence="5">The sequence shown here is derived from an EMBL/GenBank/DDBJ whole genome shotgun (WGS) entry which is preliminary data.</text>
</comment>
<keyword evidence="2" id="KW-0472">Membrane</keyword>
<dbReference type="EMBL" id="BJZO01000053">
    <property type="protein sequence ID" value="GEO81923.1"/>
    <property type="molecule type" value="Genomic_DNA"/>
</dbReference>
<dbReference type="AlphaFoldDB" id="A0A512H8Z6"/>
<dbReference type="PANTHER" id="PTHR37464">
    <property type="entry name" value="BLL2463 PROTEIN"/>
    <property type="match status" value="1"/>
</dbReference>
<dbReference type="InterPro" id="IPR025297">
    <property type="entry name" value="DUF4159"/>
</dbReference>
<feature type="transmembrane region" description="Helical" evidence="2">
    <location>
        <begin position="6"/>
        <end position="28"/>
    </location>
</feature>
<feature type="transmembrane region" description="Helical" evidence="2">
    <location>
        <begin position="692"/>
        <end position="713"/>
    </location>
</feature>
<keyword evidence="2" id="KW-0812">Transmembrane</keyword>
<dbReference type="RefSeq" id="WP_147163941.1">
    <property type="nucleotide sequence ID" value="NZ_BJZO01000053.1"/>
</dbReference>
<dbReference type="InterPro" id="IPR029062">
    <property type="entry name" value="Class_I_gatase-like"/>
</dbReference>
<keyword evidence="6" id="KW-1185">Reference proteome</keyword>
<evidence type="ECO:0000256" key="2">
    <source>
        <dbReference type="SAM" id="Phobius"/>
    </source>
</evidence>
<sequence>MPDLVPVSFAAPWALAALFALPALWWLVRLTPPAPRRLVFPPVRLLRGLHTDERVSARTPWWLLVLRVLVACLAIVGLARPMATPAGEEVAAGLAGHPLLLVLDDGWASAADWRTRAEAARRLLEDAGHKGQPVVLLTTAATPPDAPPPPLAVRPAAAVLAEIQALEPRPWPTDRAGALSRLEAWGETSPGVARIAWIHDGLEDPVLPGRDGPLAPAEALAGALARLGPLDILAADPARPGTWLLDPPRRDGSGLDLTVRRPTGTAPATVWVRLLDGEGRVMARTEASFAPGAGQATARLDPPAADEAGSVPESALGRLDLSLAGEAPLASAGARILLTDALTPRAVGLIRREGGARGGGVPLLDPLYFVAQALAPLAEVHEGPLASLLARPLALLILPDLAPLAPSEQEALETWVRQGGTLVRFASPRAEADADPLIPVRLLGGDRQLGGALSWRQPAHLAPFPGHGPFVGLEVPPDITVSSQVLAQPEPGLEARTWALLDDGTPLITGAAHGRGRLVLFHVPPTPGWSTLPLSVLFEHLLDRLVALARHPEAEATPPTGPLPAWRLLDGFGRLGPPGPAARPLTLPSEAPPAAGPGLAPGLYGSEARARAVNLAPAQPTLVPVARWPAGIAPHPLVSPARPPDLMAPLLAAALALAILDLFLSLILRGLIPWPRRARLRVVRGPRPPATASWLGLCLGGGLVLAAGFPGLARAQAADRDLDAILQPRLAYVVTGERSVDEVSAAGLAALTEVVGRRTAATLGPPLPVDLERDDPLLFPLLYWPLEARAPMPSPAAQERLRRYARSGGLLVLDSHEGTDPTGVIESLDLAPVHPLDGAHVLARSFYLLDAFPGRVAGRAPWIAEGGDNDGVAPAVVGDADWAGAWAYAPDRGYLFAVSPGGPAQREKAFRFGVNLVIYALTGNYKGDQVHMKTILERMRR</sequence>
<keyword evidence="2" id="KW-1133">Transmembrane helix</keyword>
<dbReference type="Gene3D" id="3.40.50.880">
    <property type="match status" value="1"/>
</dbReference>
<accession>A0A512H8Z6</accession>
<dbReference type="Proteomes" id="UP000321567">
    <property type="component" value="Unassembled WGS sequence"/>
</dbReference>
<evidence type="ECO:0000313" key="6">
    <source>
        <dbReference type="Proteomes" id="UP000321567"/>
    </source>
</evidence>
<evidence type="ECO:0000259" key="3">
    <source>
        <dbReference type="Pfam" id="PF07584"/>
    </source>
</evidence>
<evidence type="ECO:0000313" key="5">
    <source>
        <dbReference type="EMBL" id="GEO81923.1"/>
    </source>
</evidence>
<protein>
    <submittedName>
        <fullName evidence="5">Double-region</fullName>
    </submittedName>
</protein>
<proteinExistence type="predicted"/>